<organism evidence="2 3">
    <name type="scientific">Mycena rosella</name>
    <name type="common">Pink bonnet</name>
    <name type="synonym">Agaricus rosellus</name>
    <dbReference type="NCBI Taxonomy" id="1033263"/>
    <lineage>
        <taxon>Eukaryota</taxon>
        <taxon>Fungi</taxon>
        <taxon>Dikarya</taxon>
        <taxon>Basidiomycota</taxon>
        <taxon>Agaricomycotina</taxon>
        <taxon>Agaricomycetes</taxon>
        <taxon>Agaricomycetidae</taxon>
        <taxon>Agaricales</taxon>
        <taxon>Marasmiineae</taxon>
        <taxon>Mycenaceae</taxon>
        <taxon>Mycena</taxon>
    </lineage>
</organism>
<evidence type="ECO:0000256" key="1">
    <source>
        <dbReference type="SAM" id="SignalP"/>
    </source>
</evidence>
<accession>A0AAD7GX05</accession>
<comment type="caution">
    <text evidence="2">The sequence shown here is derived from an EMBL/GenBank/DDBJ whole genome shotgun (WGS) entry which is preliminary data.</text>
</comment>
<keyword evidence="1" id="KW-0732">Signal</keyword>
<feature type="signal peptide" evidence="1">
    <location>
        <begin position="1"/>
        <end position="22"/>
    </location>
</feature>
<feature type="non-terminal residue" evidence="2">
    <location>
        <position position="119"/>
    </location>
</feature>
<feature type="chain" id="PRO_5041924104" description="Secreted protein" evidence="1">
    <location>
        <begin position="23"/>
        <end position="119"/>
    </location>
</feature>
<evidence type="ECO:0008006" key="4">
    <source>
        <dbReference type="Google" id="ProtNLM"/>
    </source>
</evidence>
<keyword evidence="3" id="KW-1185">Reference proteome</keyword>
<evidence type="ECO:0000313" key="2">
    <source>
        <dbReference type="EMBL" id="KAJ7706928.1"/>
    </source>
</evidence>
<dbReference type="Proteomes" id="UP001221757">
    <property type="component" value="Unassembled WGS sequence"/>
</dbReference>
<gene>
    <name evidence="2" type="ORF">B0H17DRAFT_1034863</name>
</gene>
<protein>
    <recommendedName>
        <fullName evidence="4">Secreted protein</fullName>
    </recommendedName>
</protein>
<dbReference type="EMBL" id="JARKIE010000006">
    <property type="protein sequence ID" value="KAJ7706928.1"/>
    <property type="molecule type" value="Genomic_DNA"/>
</dbReference>
<dbReference type="AlphaFoldDB" id="A0AAD7GX05"/>
<proteinExistence type="predicted"/>
<sequence>MLSLSRMVGLGISSLSICTVCTAPSSTYLGRTTYPLTPQSQLRNTVGELCIAYAAINFDQLRCYPVLAGIVVFPGDTSVESASCCTSPYSLLISFRPCCFLLVNRPGLLRPTTLRSRHP</sequence>
<name>A0AAD7GX05_MYCRO</name>
<evidence type="ECO:0000313" key="3">
    <source>
        <dbReference type="Proteomes" id="UP001221757"/>
    </source>
</evidence>
<reference evidence="2" key="1">
    <citation type="submission" date="2023-03" db="EMBL/GenBank/DDBJ databases">
        <title>Massive genome expansion in bonnet fungi (Mycena s.s.) driven by repeated elements and novel gene families across ecological guilds.</title>
        <authorList>
            <consortium name="Lawrence Berkeley National Laboratory"/>
            <person name="Harder C.B."/>
            <person name="Miyauchi S."/>
            <person name="Viragh M."/>
            <person name="Kuo A."/>
            <person name="Thoen E."/>
            <person name="Andreopoulos B."/>
            <person name="Lu D."/>
            <person name="Skrede I."/>
            <person name="Drula E."/>
            <person name="Henrissat B."/>
            <person name="Morin E."/>
            <person name="Kohler A."/>
            <person name="Barry K."/>
            <person name="LaButti K."/>
            <person name="Morin E."/>
            <person name="Salamov A."/>
            <person name="Lipzen A."/>
            <person name="Mereny Z."/>
            <person name="Hegedus B."/>
            <person name="Baldrian P."/>
            <person name="Stursova M."/>
            <person name="Weitz H."/>
            <person name="Taylor A."/>
            <person name="Grigoriev I.V."/>
            <person name="Nagy L.G."/>
            <person name="Martin F."/>
            <person name="Kauserud H."/>
        </authorList>
    </citation>
    <scope>NUCLEOTIDE SEQUENCE</scope>
    <source>
        <strain evidence="2">CBHHK067</strain>
    </source>
</reference>